<protein>
    <recommendedName>
        <fullName evidence="2">SCP domain-containing protein</fullName>
    </recommendedName>
</protein>
<evidence type="ECO:0000259" key="2">
    <source>
        <dbReference type="Pfam" id="PF00188"/>
    </source>
</evidence>
<evidence type="ECO:0000313" key="3">
    <source>
        <dbReference type="EMBL" id="CAA9366242.1"/>
    </source>
</evidence>
<dbReference type="EMBL" id="CADCUC010000733">
    <property type="protein sequence ID" value="CAA9366242.1"/>
    <property type="molecule type" value="Genomic_DNA"/>
</dbReference>
<dbReference type="PANTHER" id="PTHR31157:SF1">
    <property type="entry name" value="SCP DOMAIN-CONTAINING PROTEIN"/>
    <property type="match status" value="1"/>
</dbReference>
<evidence type="ECO:0000256" key="1">
    <source>
        <dbReference type="SAM" id="SignalP"/>
    </source>
</evidence>
<organism evidence="3">
    <name type="scientific">uncultured Microvirga sp</name>
    <dbReference type="NCBI Taxonomy" id="412392"/>
    <lineage>
        <taxon>Bacteria</taxon>
        <taxon>Pseudomonadati</taxon>
        <taxon>Pseudomonadota</taxon>
        <taxon>Alphaproteobacteria</taxon>
        <taxon>Hyphomicrobiales</taxon>
        <taxon>Methylobacteriaceae</taxon>
        <taxon>Microvirga</taxon>
        <taxon>environmental samples</taxon>
    </lineage>
</organism>
<reference evidence="3" key="1">
    <citation type="submission" date="2020-02" db="EMBL/GenBank/DDBJ databases">
        <authorList>
            <person name="Meier V. D."/>
        </authorList>
    </citation>
    <scope>NUCLEOTIDE SEQUENCE</scope>
    <source>
        <strain evidence="3">AVDCRST_MAG90</strain>
    </source>
</reference>
<dbReference type="AlphaFoldDB" id="A0A6J4MQV3"/>
<dbReference type="SUPFAM" id="SSF55797">
    <property type="entry name" value="PR-1-like"/>
    <property type="match status" value="1"/>
</dbReference>
<feature type="chain" id="PRO_5026811412" description="SCP domain-containing protein" evidence="1">
    <location>
        <begin position="25"/>
        <end position="160"/>
    </location>
</feature>
<feature type="signal peptide" evidence="1">
    <location>
        <begin position="1"/>
        <end position="24"/>
    </location>
</feature>
<feature type="domain" description="SCP" evidence="2">
    <location>
        <begin position="43"/>
        <end position="154"/>
    </location>
</feature>
<dbReference type="InterPro" id="IPR014044">
    <property type="entry name" value="CAP_dom"/>
</dbReference>
<dbReference type="PANTHER" id="PTHR31157">
    <property type="entry name" value="SCP DOMAIN-CONTAINING PROTEIN"/>
    <property type="match status" value="1"/>
</dbReference>
<keyword evidence="1" id="KW-0732">Signal</keyword>
<accession>A0A6J4MQV3</accession>
<dbReference type="CDD" id="cd05379">
    <property type="entry name" value="CAP_bacterial"/>
    <property type="match status" value="1"/>
</dbReference>
<sequence>MVCPTRRLAILLLALALASCARQTAQKFPTQDVAVDAGSAAALVSQYRTSRGLKPVSIDPTLSKLALDQARAVAAIGDLSHDVSGSFSSRLAAAETRRRAAAENLSAGPASVPEVIAQWRASPGHDRNLLLPHAERIGLARVDSPASRYKRYWALVIAAR</sequence>
<dbReference type="InterPro" id="IPR035940">
    <property type="entry name" value="CAP_sf"/>
</dbReference>
<proteinExistence type="predicted"/>
<dbReference type="Pfam" id="PF00188">
    <property type="entry name" value="CAP"/>
    <property type="match status" value="1"/>
</dbReference>
<dbReference type="Gene3D" id="3.40.33.10">
    <property type="entry name" value="CAP"/>
    <property type="match status" value="1"/>
</dbReference>
<dbReference type="PROSITE" id="PS51257">
    <property type="entry name" value="PROKAR_LIPOPROTEIN"/>
    <property type="match status" value="1"/>
</dbReference>
<name>A0A6J4MQV3_9HYPH</name>
<gene>
    <name evidence="3" type="ORF">AVDCRST_MAG90-3426</name>
</gene>